<evidence type="ECO:0000256" key="3">
    <source>
        <dbReference type="ARBA" id="ARBA00022737"/>
    </source>
</evidence>
<keyword evidence="2 5" id="KW-0808">Transferase</keyword>
<dbReference type="AlphaFoldDB" id="K9GY58"/>
<gene>
    <name evidence="5" type="ORF">C882_4277</name>
</gene>
<dbReference type="Gene3D" id="2.160.10.10">
    <property type="entry name" value="Hexapeptide repeat proteins"/>
    <property type="match status" value="1"/>
</dbReference>
<proteinExistence type="inferred from homology"/>
<evidence type="ECO:0000313" key="5">
    <source>
        <dbReference type="EMBL" id="EKV30940.1"/>
    </source>
</evidence>
<dbReference type="NCBIfam" id="TIGR03308">
    <property type="entry name" value="phn_thr-fam"/>
    <property type="match status" value="1"/>
</dbReference>
<dbReference type="InterPro" id="IPR001451">
    <property type="entry name" value="Hexapep"/>
</dbReference>
<dbReference type="PANTHER" id="PTHR43300:SF11">
    <property type="entry name" value="ACETYLTRANSFERASE RV3034C-RELATED"/>
    <property type="match status" value="1"/>
</dbReference>
<organism evidence="5 6">
    <name type="scientific">Caenispirillum salinarum AK4</name>
    <dbReference type="NCBI Taxonomy" id="1238182"/>
    <lineage>
        <taxon>Bacteria</taxon>
        <taxon>Pseudomonadati</taxon>
        <taxon>Pseudomonadota</taxon>
        <taxon>Alphaproteobacteria</taxon>
        <taxon>Rhodospirillales</taxon>
        <taxon>Novispirillaceae</taxon>
        <taxon>Caenispirillum</taxon>
    </lineage>
</organism>
<evidence type="ECO:0000256" key="1">
    <source>
        <dbReference type="ARBA" id="ARBA00007274"/>
    </source>
</evidence>
<keyword evidence="3" id="KW-0677">Repeat</keyword>
<dbReference type="EMBL" id="ANHY01000007">
    <property type="protein sequence ID" value="EKV30940.1"/>
    <property type="molecule type" value="Genomic_DNA"/>
</dbReference>
<dbReference type="InterPro" id="IPR050179">
    <property type="entry name" value="Trans_hexapeptide_repeat"/>
</dbReference>
<dbReference type="InterPro" id="IPR011004">
    <property type="entry name" value="Trimer_LpxA-like_sf"/>
</dbReference>
<accession>K9GY58</accession>
<protein>
    <submittedName>
        <fullName evidence="5">Chloramphenicol acetyltransferase</fullName>
    </submittedName>
</protein>
<reference evidence="5 6" key="1">
    <citation type="journal article" date="2013" name="Genome Announc.">
        <title>Draft Genome Sequence of an Alphaproteobacterium, Caenispirillum salinarum AK4(T), Isolated from a Solar Saltern.</title>
        <authorList>
            <person name="Khatri I."/>
            <person name="Singh A."/>
            <person name="Korpole S."/>
            <person name="Pinnaka A.K."/>
            <person name="Subramanian S."/>
        </authorList>
    </citation>
    <scope>NUCLEOTIDE SEQUENCE [LARGE SCALE GENOMIC DNA]</scope>
    <source>
        <strain evidence="5 6">AK4</strain>
    </source>
</reference>
<dbReference type="Pfam" id="PF00132">
    <property type="entry name" value="Hexapep"/>
    <property type="match status" value="1"/>
</dbReference>
<dbReference type="OrthoDB" id="9815592at2"/>
<comment type="caution">
    <text evidence="5">The sequence shown here is derived from an EMBL/GenBank/DDBJ whole genome shotgun (WGS) entry which is preliminary data.</text>
</comment>
<sequence length="209" mass="23200">MIDSETLPKTLGVEPFLHPSAEVRDSTFGRYCEVGARTRVSESTFGDYSYIGEDGEVIYTTVGKFVNIAAAVRLNPGQHPMDRPCQHHFQYRSAMYGMGEDDAAFFEWRRARRLVIGHDVWIGHGATIMGDVRIGTGAIVGAGAVVTKDVPDYAIVGGVPAKPIRERFPPATQAALKRIAWWDWDHETLTRALPDFRSLGVDGFIRKYG</sequence>
<dbReference type="STRING" id="1238182.C882_4277"/>
<dbReference type="PANTHER" id="PTHR43300">
    <property type="entry name" value="ACETYLTRANSFERASE"/>
    <property type="match status" value="1"/>
</dbReference>
<dbReference type="InterPro" id="IPR017694">
    <property type="entry name" value="Phosphonate_tfrase_rpt"/>
</dbReference>
<dbReference type="InterPro" id="IPR018357">
    <property type="entry name" value="Hexapep_transf_CS"/>
</dbReference>
<dbReference type="SUPFAM" id="SSF51161">
    <property type="entry name" value="Trimeric LpxA-like enzymes"/>
    <property type="match status" value="1"/>
</dbReference>
<dbReference type="eggNOG" id="COG0110">
    <property type="taxonomic scope" value="Bacteria"/>
</dbReference>
<dbReference type="CDD" id="cd03349">
    <property type="entry name" value="LbH_XAT"/>
    <property type="match status" value="1"/>
</dbReference>
<name>K9GY58_9PROT</name>
<comment type="similarity">
    <text evidence="1">Belongs to the transferase hexapeptide repeat family.</text>
</comment>
<keyword evidence="6" id="KW-1185">Reference proteome</keyword>
<dbReference type="RefSeq" id="WP_009540385.1">
    <property type="nucleotide sequence ID" value="NZ_ANHY01000007.1"/>
</dbReference>
<evidence type="ECO:0000256" key="4">
    <source>
        <dbReference type="ARBA" id="ARBA00023315"/>
    </source>
</evidence>
<dbReference type="PATRIC" id="fig|1238182.3.peg.1939"/>
<keyword evidence="4" id="KW-0012">Acyltransferase</keyword>
<evidence type="ECO:0000256" key="2">
    <source>
        <dbReference type="ARBA" id="ARBA00022679"/>
    </source>
</evidence>
<evidence type="ECO:0000313" key="6">
    <source>
        <dbReference type="Proteomes" id="UP000009881"/>
    </source>
</evidence>
<dbReference type="Proteomes" id="UP000009881">
    <property type="component" value="Unassembled WGS sequence"/>
</dbReference>
<dbReference type="GO" id="GO:0016746">
    <property type="term" value="F:acyltransferase activity"/>
    <property type="evidence" value="ECO:0007669"/>
    <property type="project" value="UniProtKB-KW"/>
</dbReference>
<dbReference type="PROSITE" id="PS00101">
    <property type="entry name" value="HEXAPEP_TRANSFERASES"/>
    <property type="match status" value="1"/>
</dbReference>